<dbReference type="SUPFAM" id="SSF56322">
    <property type="entry name" value="ADC synthase"/>
    <property type="match status" value="1"/>
</dbReference>
<sequence>MDKQLLDPCSLSEAQRRMNTWGAMGQPFVFLIDFEMRKPIVAPAHLMDESRFLCQIGRADKPAPPLMKGYHFRRQPIPIASYQQAFEMAQREIKAGNSYLLNLTFPTLLQTNLTLRDIFRLSTARYRVYLKGQFTCFSPETFVKIDPNGYIYSYPMKGTATDTGPEAEALLLQDPKEQAEHATIVDLIRNDLSMVAKQVRVTRYRYVERLSTHKGGLLQSSTEIRGKLPSNYRSALGDLLLSLLPAGSISGAPKAKTVAIIQEAEQQERGYYTGVCGLFDGQALDSGVMIRYIEEREGQRYFRSGGGITARSQMRAEYEEMIAKAYLPFATVPHPAL</sequence>
<name>A0A5C6S759_9BACT</name>
<dbReference type="Proteomes" id="UP000321580">
    <property type="component" value="Unassembled WGS sequence"/>
</dbReference>
<protein>
    <submittedName>
        <fullName evidence="2">Aminodeoxychorismate synthase component I</fullName>
        <ecNumber evidence="2">2.6.1.85</ecNumber>
    </submittedName>
</protein>
<dbReference type="EMBL" id="VOOR01000001">
    <property type="protein sequence ID" value="TXB70255.1"/>
    <property type="molecule type" value="Genomic_DNA"/>
</dbReference>
<dbReference type="NCBIfam" id="NF005486">
    <property type="entry name" value="PRK07093.1"/>
    <property type="match status" value="1"/>
</dbReference>
<keyword evidence="3" id="KW-1185">Reference proteome</keyword>
<dbReference type="PANTHER" id="PTHR11236">
    <property type="entry name" value="AMINOBENZOATE/ANTHRANILATE SYNTHASE"/>
    <property type="match status" value="1"/>
</dbReference>
<organism evidence="2 3">
    <name type="scientific">Phaeodactylibacter luteus</name>
    <dbReference type="NCBI Taxonomy" id="1564516"/>
    <lineage>
        <taxon>Bacteria</taxon>
        <taxon>Pseudomonadati</taxon>
        <taxon>Bacteroidota</taxon>
        <taxon>Saprospiria</taxon>
        <taxon>Saprospirales</taxon>
        <taxon>Haliscomenobacteraceae</taxon>
        <taxon>Phaeodactylibacter</taxon>
    </lineage>
</organism>
<dbReference type="PRINTS" id="PR00095">
    <property type="entry name" value="ANTSNTHASEI"/>
</dbReference>
<gene>
    <name evidence="2" type="ORF">FRY97_00700</name>
</gene>
<dbReference type="RefSeq" id="WP_147165487.1">
    <property type="nucleotide sequence ID" value="NZ_VOOR01000001.1"/>
</dbReference>
<evidence type="ECO:0000259" key="1">
    <source>
        <dbReference type="Pfam" id="PF00425"/>
    </source>
</evidence>
<keyword evidence="2" id="KW-0032">Aminotransferase</keyword>
<dbReference type="PANTHER" id="PTHR11236:SF50">
    <property type="entry name" value="AMINODEOXYCHORISMATE SYNTHASE COMPONENT 1"/>
    <property type="match status" value="1"/>
</dbReference>
<dbReference type="GO" id="GO:0000162">
    <property type="term" value="P:L-tryptophan biosynthetic process"/>
    <property type="evidence" value="ECO:0007669"/>
    <property type="project" value="TreeGrafter"/>
</dbReference>
<dbReference type="Gene3D" id="3.60.120.10">
    <property type="entry name" value="Anthranilate synthase"/>
    <property type="match status" value="1"/>
</dbReference>
<dbReference type="OrthoDB" id="9803598at2"/>
<evidence type="ECO:0000313" key="3">
    <source>
        <dbReference type="Proteomes" id="UP000321580"/>
    </source>
</evidence>
<accession>A0A5C6S759</accession>
<dbReference type="GO" id="GO:0046820">
    <property type="term" value="F:4-amino-4-deoxychorismate synthase activity"/>
    <property type="evidence" value="ECO:0007669"/>
    <property type="project" value="UniProtKB-EC"/>
</dbReference>
<proteinExistence type="predicted"/>
<dbReference type="InterPro" id="IPR005801">
    <property type="entry name" value="ADC_synthase"/>
</dbReference>
<dbReference type="EC" id="2.6.1.85" evidence="2"/>
<dbReference type="AlphaFoldDB" id="A0A5C6S759"/>
<reference evidence="2 3" key="1">
    <citation type="submission" date="2019-08" db="EMBL/GenBank/DDBJ databases">
        <title>Genome of Phaeodactylibacter luteus.</title>
        <authorList>
            <person name="Bowman J.P."/>
        </authorList>
    </citation>
    <scope>NUCLEOTIDE SEQUENCE [LARGE SCALE GENOMIC DNA]</scope>
    <source>
        <strain evidence="2 3">KCTC 42180</strain>
    </source>
</reference>
<evidence type="ECO:0000313" key="2">
    <source>
        <dbReference type="EMBL" id="TXB70255.1"/>
    </source>
</evidence>
<feature type="domain" description="Chorismate-utilising enzyme C-terminal" evidence="1">
    <location>
        <begin position="81"/>
        <end position="324"/>
    </location>
</feature>
<dbReference type="Pfam" id="PF00425">
    <property type="entry name" value="Chorismate_bind"/>
    <property type="match status" value="1"/>
</dbReference>
<dbReference type="InterPro" id="IPR015890">
    <property type="entry name" value="Chorismate_C"/>
</dbReference>
<dbReference type="InterPro" id="IPR019999">
    <property type="entry name" value="Anth_synth_I-like"/>
</dbReference>
<keyword evidence="2" id="KW-0808">Transferase</keyword>
<comment type="caution">
    <text evidence="2">The sequence shown here is derived from an EMBL/GenBank/DDBJ whole genome shotgun (WGS) entry which is preliminary data.</text>
</comment>